<protein>
    <submittedName>
        <fullName evidence="1">38126_t:CDS:1</fullName>
    </submittedName>
</protein>
<evidence type="ECO:0000313" key="1">
    <source>
        <dbReference type="EMBL" id="CAG8832443.1"/>
    </source>
</evidence>
<keyword evidence="2" id="KW-1185">Reference proteome</keyword>
<reference evidence="1 2" key="1">
    <citation type="submission" date="2021-06" db="EMBL/GenBank/DDBJ databases">
        <authorList>
            <person name="Kallberg Y."/>
            <person name="Tangrot J."/>
            <person name="Rosling A."/>
        </authorList>
    </citation>
    <scope>NUCLEOTIDE SEQUENCE [LARGE SCALE GENOMIC DNA]</scope>
    <source>
        <strain evidence="1 2">120-4 pot B 10/14</strain>
    </source>
</reference>
<proteinExistence type="predicted"/>
<accession>A0ABN7WHD4</accession>
<gene>
    <name evidence="1" type="ORF">GMARGA_LOCUS31058</name>
</gene>
<organism evidence="1 2">
    <name type="scientific">Gigaspora margarita</name>
    <dbReference type="NCBI Taxonomy" id="4874"/>
    <lineage>
        <taxon>Eukaryota</taxon>
        <taxon>Fungi</taxon>
        <taxon>Fungi incertae sedis</taxon>
        <taxon>Mucoromycota</taxon>
        <taxon>Glomeromycotina</taxon>
        <taxon>Glomeromycetes</taxon>
        <taxon>Diversisporales</taxon>
        <taxon>Gigasporaceae</taxon>
        <taxon>Gigaspora</taxon>
    </lineage>
</organism>
<dbReference type="EMBL" id="CAJVQB010045375">
    <property type="protein sequence ID" value="CAG8832443.1"/>
    <property type="molecule type" value="Genomic_DNA"/>
</dbReference>
<sequence length="43" mass="5178">TELDRYIDAYCNSKNFSKVIYGAEYNNGIRRHCYYKCEYQGNN</sequence>
<name>A0ABN7WHD4_GIGMA</name>
<comment type="caution">
    <text evidence="1">The sequence shown here is derived from an EMBL/GenBank/DDBJ whole genome shotgun (WGS) entry which is preliminary data.</text>
</comment>
<feature type="non-terminal residue" evidence="1">
    <location>
        <position position="1"/>
    </location>
</feature>
<evidence type="ECO:0000313" key="2">
    <source>
        <dbReference type="Proteomes" id="UP000789901"/>
    </source>
</evidence>
<dbReference type="Proteomes" id="UP000789901">
    <property type="component" value="Unassembled WGS sequence"/>
</dbReference>